<dbReference type="InterPro" id="IPR011060">
    <property type="entry name" value="RibuloseP-bd_barrel"/>
</dbReference>
<comment type="caution">
    <text evidence="11">The sequence shown here is derived from an EMBL/GenBank/DDBJ whole genome shotgun (WGS) entry which is preliminary data.</text>
</comment>
<dbReference type="EC" id="5.3.1.24" evidence="3 9"/>
<keyword evidence="6 9" id="KW-0822">Tryptophan biosynthesis</keyword>
<proteinExistence type="inferred from homology"/>
<name>A0A7Y0AFI7_9BACT</name>
<dbReference type="InterPro" id="IPR013785">
    <property type="entry name" value="Aldolase_TIM"/>
</dbReference>
<keyword evidence="5 9" id="KW-0028">Amino-acid biosynthesis</keyword>
<evidence type="ECO:0000256" key="1">
    <source>
        <dbReference type="ARBA" id="ARBA00001164"/>
    </source>
</evidence>
<dbReference type="AlphaFoldDB" id="A0A7Y0AFI7"/>
<evidence type="ECO:0000256" key="7">
    <source>
        <dbReference type="ARBA" id="ARBA00023141"/>
    </source>
</evidence>
<evidence type="ECO:0000256" key="5">
    <source>
        <dbReference type="ARBA" id="ARBA00022605"/>
    </source>
</evidence>
<organism evidence="11 12">
    <name type="scientific">Hymenobacter polaris</name>
    <dbReference type="NCBI Taxonomy" id="2682546"/>
    <lineage>
        <taxon>Bacteria</taxon>
        <taxon>Pseudomonadati</taxon>
        <taxon>Bacteroidota</taxon>
        <taxon>Cytophagia</taxon>
        <taxon>Cytophagales</taxon>
        <taxon>Hymenobacteraceae</taxon>
        <taxon>Hymenobacter</taxon>
    </lineage>
</organism>
<reference evidence="11 12" key="1">
    <citation type="submission" date="2020-04" db="EMBL/GenBank/DDBJ databases">
        <title>Hymenobacter polaris sp. nov., isolated from Arctic soil.</title>
        <authorList>
            <person name="Dahal R.H."/>
        </authorList>
    </citation>
    <scope>NUCLEOTIDE SEQUENCE [LARGE SCALE GENOMIC DNA]</scope>
    <source>
        <strain evidence="11 12">RP-2-7</strain>
    </source>
</reference>
<evidence type="ECO:0000259" key="10">
    <source>
        <dbReference type="Pfam" id="PF00697"/>
    </source>
</evidence>
<keyword evidence="12" id="KW-1185">Reference proteome</keyword>
<evidence type="ECO:0000256" key="4">
    <source>
        <dbReference type="ARBA" id="ARBA00022272"/>
    </source>
</evidence>
<accession>A0A7Y0AFI7</accession>
<keyword evidence="8 9" id="KW-0413">Isomerase</keyword>
<gene>
    <name evidence="9" type="primary">trpF</name>
    <name evidence="11" type="ORF">HHL22_14545</name>
</gene>
<evidence type="ECO:0000256" key="8">
    <source>
        <dbReference type="ARBA" id="ARBA00023235"/>
    </source>
</evidence>
<dbReference type="InterPro" id="IPR044643">
    <property type="entry name" value="TrpF_fam"/>
</dbReference>
<dbReference type="EMBL" id="JABBGH010000002">
    <property type="protein sequence ID" value="NML66428.1"/>
    <property type="molecule type" value="Genomic_DNA"/>
</dbReference>
<keyword evidence="7 9" id="KW-0057">Aromatic amino acid biosynthesis</keyword>
<dbReference type="UniPathway" id="UPA00035">
    <property type="reaction ID" value="UER00042"/>
</dbReference>
<evidence type="ECO:0000313" key="12">
    <source>
        <dbReference type="Proteomes" id="UP000559626"/>
    </source>
</evidence>
<dbReference type="GO" id="GO:0000162">
    <property type="term" value="P:L-tryptophan biosynthetic process"/>
    <property type="evidence" value="ECO:0007669"/>
    <property type="project" value="UniProtKB-UniRule"/>
</dbReference>
<evidence type="ECO:0000256" key="9">
    <source>
        <dbReference type="HAMAP-Rule" id="MF_00135"/>
    </source>
</evidence>
<dbReference type="PANTHER" id="PTHR42894">
    <property type="entry name" value="N-(5'-PHOSPHORIBOSYL)ANTHRANILATE ISOMERASE"/>
    <property type="match status" value="1"/>
</dbReference>
<dbReference type="Pfam" id="PF00697">
    <property type="entry name" value="PRAI"/>
    <property type="match status" value="1"/>
</dbReference>
<dbReference type="Gene3D" id="3.20.20.70">
    <property type="entry name" value="Aldolase class I"/>
    <property type="match status" value="1"/>
</dbReference>
<evidence type="ECO:0000256" key="2">
    <source>
        <dbReference type="ARBA" id="ARBA00004664"/>
    </source>
</evidence>
<dbReference type="RefSeq" id="WP_169532070.1">
    <property type="nucleotide sequence ID" value="NZ_JABBGH010000002.1"/>
</dbReference>
<dbReference type="PANTHER" id="PTHR42894:SF1">
    <property type="entry name" value="N-(5'-PHOSPHORIBOSYL)ANTHRANILATE ISOMERASE"/>
    <property type="match status" value="1"/>
</dbReference>
<comment type="similarity">
    <text evidence="9">Belongs to the TrpF family.</text>
</comment>
<evidence type="ECO:0000313" key="11">
    <source>
        <dbReference type="EMBL" id="NML66428.1"/>
    </source>
</evidence>
<evidence type="ECO:0000256" key="6">
    <source>
        <dbReference type="ARBA" id="ARBA00022822"/>
    </source>
</evidence>
<comment type="pathway">
    <text evidence="2 9">Amino-acid biosynthesis; L-tryptophan biosynthesis; L-tryptophan from chorismate: step 3/5.</text>
</comment>
<dbReference type="HAMAP" id="MF_00135">
    <property type="entry name" value="PRAI"/>
    <property type="match status" value="1"/>
</dbReference>
<evidence type="ECO:0000256" key="3">
    <source>
        <dbReference type="ARBA" id="ARBA00012572"/>
    </source>
</evidence>
<dbReference type="GO" id="GO:0004640">
    <property type="term" value="F:phosphoribosylanthranilate isomerase activity"/>
    <property type="evidence" value="ECO:0007669"/>
    <property type="project" value="UniProtKB-UniRule"/>
</dbReference>
<dbReference type="Proteomes" id="UP000559626">
    <property type="component" value="Unassembled WGS sequence"/>
</dbReference>
<sequence>MKIKVCGMRQAGNLAAIAGLDPDFLGFIFSPKSARYMGEMLEPCHVKSLPAHIGRIGVFVDDTLASIQAASISFGLDYAQLHGHETPAFCQQVRATGLGVIKAFAVGPGFDFSSVAAYAPVCDYFLFDTKGELPGGNGQAFDWQLLHAYQGPLPFFLGGGLGPANLSEVLAFRHPYLYAFDFNSQLETAPGLKDVARTRDLLTRLHEQAA</sequence>
<comment type="catalytic activity">
    <reaction evidence="1 9">
        <text>N-(5-phospho-beta-D-ribosyl)anthranilate = 1-(2-carboxyphenylamino)-1-deoxy-D-ribulose 5-phosphate</text>
        <dbReference type="Rhea" id="RHEA:21540"/>
        <dbReference type="ChEBI" id="CHEBI:18277"/>
        <dbReference type="ChEBI" id="CHEBI:58613"/>
        <dbReference type="EC" id="5.3.1.24"/>
    </reaction>
</comment>
<dbReference type="CDD" id="cd00405">
    <property type="entry name" value="PRAI"/>
    <property type="match status" value="1"/>
</dbReference>
<dbReference type="InterPro" id="IPR001240">
    <property type="entry name" value="PRAI_dom"/>
</dbReference>
<feature type="domain" description="N-(5'phosphoribosyl) anthranilate isomerase (PRAI)" evidence="10">
    <location>
        <begin position="4"/>
        <end position="200"/>
    </location>
</feature>
<protein>
    <recommendedName>
        <fullName evidence="4 9">N-(5'-phosphoribosyl)anthranilate isomerase</fullName>
        <shortName evidence="9">PRAI</shortName>
        <ecNumber evidence="3 9">5.3.1.24</ecNumber>
    </recommendedName>
</protein>
<dbReference type="SUPFAM" id="SSF51366">
    <property type="entry name" value="Ribulose-phoshate binding barrel"/>
    <property type="match status" value="1"/>
</dbReference>